<dbReference type="AlphaFoldDB" id="A0AAE1HRQ0"/>
<dbReference type="SUPFAM" id="SSF48726">
    <property type="entry name" value="Immunoglobulin"/>
    <property type="match status" value="1"/>
</dbReference>
<dbReference type="EMBL" id="JAHWGI010001243">
    <property type="protein sequence ID" value="KAK3926159.1"/>
    <property type="molecule type" value="Genomic_DNA"/>
</dbReference>
<reference evidence="1" key="2">
    <citation type="journal article" date="2023" name="BMC Genomics">
        <title>Pest status, molecular evolution, and epigenetic factors derived from the genome assembly of Frankliniella fusca, a thysanopteran phytovirus vector.</title>
        <authorList>
            <person name="Catto M.A."/>
            <person name="Labadie P.E."/>
            <person name="Jacobson A.L."/>
            <person name="Kennedy G.G."/>
            <person name="Srinivasan R."/>
            <person name="Hunt B.G."/>
        </authorList>
    </citation>
    <scope>NUCLEOTIDE SEQUENCE</scope>
    <source>
        <strain evidence="1">PL_HMW_Pooled</strain>
    </source>
</reference>
<gene>
    <name evidence="1" type="ORF">KUF71_014408</name>
</gene>
<dbReference type="PANTHER" id="PTHR23278">
    <property type="entry name" value="SIDESTEP PROTEIN"/>
    <property type="match status" value="1"/>
</dbReference>
<dbReference type="InterPro" id="IPR036179">
    <property type="entry name" value="Ig-like_dom_sf"/>
</dbReference>
<accession>A0AAE1HRQ0</accession>
<name>A0AAE1HRQ0_9NEOP</name>
<dbReference type="PANTHER" id="PTHR23278:SF26">
    <property type="entry name" value="SIDESTEP III, ISOFORM O"/>
    <property type="match status" value="1"/>
</dbReference>
<comment type="caution">
    <text evidence="1">The sequence shown here is derived from an EMBL/GenBank/DDBJ whole genome shotgun (WGS) entry which is preliminary data.</text>
</comment>
<keyword evidence="1" id="KW-0675">Receptor</keyword>
<organism evidence="1 2">
    <name type="scientific">Frankliniella fusca</name>
    <dbReference type="NCBI Taxonomy" id="407009"/>
    <lineage>
        <taxon>Eukaryota</taxon>
        <taxon>Metazoa</taxon>
        <taxon>Ecdysozoa</taxon>
        <taxon>Arthropoda</taxon>
        <taxon>Hexapoda</taxon>
        <taxon>Insecta</taxon>
        <taxon>Pterygota</taxon>
        <taxon>Neoptera</taxon>
        <taxon>Paraneoptera</taxon>
        <taxon>Thysanoptera</taxon>
        <taxon>Terebrantia</taxon>
        <taxon>Thripoidea</taxon>
        <taxon>Thripidae</taxon>
        <taxon>Frankliniella</taxon>
    </lineage>
</organism>
<sequence>MKRRFDVRGRPYKEAQVWSDPAWLGPRAHFSTAHAVEGGPPLRGPGGLPRTAELSIDRVQLSDEAIYRCRVDFKTSRSRNYQVNLTVIGE</sequence>
<evidence type="ECO:0000313" key="2">
    <source>
        <dbReference type="Proteomes" id="UP001219518"/>
    </source>
</evidence>
<keyword evidence="2" id="KW-1185">Reference proteome</keyword>
<reference evidence="1" key="1">
    <citation type="submission" date="2021-07" db="EMBL/GenBank/DDBJ databases">
        <authorList>
            <person name="Catto M.A."/>
            <person name="Jacobson A."/>
            <person name="Kennedy G."/>
            <person name="Labadie P."/>
            <person name="Hunt B.G."/>
            <person name="Srinivasan R."/>
        </authorList>
    </citation>
    <scope>NUCLEOTIDE SEQUENCE</scope>
    <source>
        <strain evidence="1">PL_HMW_Pooled</strain>
        <tissue evidence="1">Head</tissue>
    </source>
</reference>
<protein>
    <submittedName>
        <fullName evidence="1">Vascular endothelial growth factor receptor kdr-like</fullName>
    </submittedName>
</protein>
<dbReference type="InterPro" id="IPR013783">
    <property type="entry name" value="Ig-like_fold"/>
</dbReference>
<dbReference type="Gene3D" id="2.60.40.10">
    <property type="entry name" value="Immunoglobulins"/>
    <property type="match status" value="1"/>
</dbReference>
<evidence type="ECO:0000313" key="1">
    <source>
        <dbReference type="EMBL" id="KAK3926159.1"/>
    </source>
</evidence>
<proteinExistence type="predicted"/>
<dbReference type="Proteomes" id="UP001219518">
    <property type="component" value="Unassembled WGS sequence"/>
</dbReference>